<proteinExistence type="predicted"/>
<evidence type="ECO:0000313" key="5">
    <source>
        <dbReference type="EMBL" id="SFB60824.1"/>
    </source>
</evidence>
<dbReference type="GO" id="GO:0051536">
    <property type="term" value="F:iron-sulfur cluster binding"/>
    <property type="evidence" value="ECO:0007669"/>
    <property type="project" value="UniProtKB-KW"/>
</dbReference>
<evidence type="ECO:0000256" key="1">
    <source>
        <dbReference type="ARBA" id="ARBA00022723"/>
    </source>
</evidence>
<dbReference type="AlphaFoldDB" id="A0A1I4H8Y9"/>
<dbReference type="RefSeq" id="WP_090943802.1">
    <property type="nucleotide sequence ID" value="NZ_FOKJ01000112.1"/>
</dbReference>
<gene>
    <name evidence="5" type="ORF">SAMN04244571_04229</name>
    <name evidence="6" type="ORF">SAMN04244574_04162</name>
</gene>
<evidence type="ECO:0000256" key="3">
    <source>
        <dbReference type="ARBA" id="ARBA00023014"/>
    </source>
</evidence>
<dbReference type="Gene3D" id="3.30.70.20">
    <property type="match status" value="1"/>
</dbReference>
<keyword evidence="1" id="KW-0479">Metal-binding</keyword>
<dbReference type="PROSITE" id="PS00198">
    <property type="entry name" value="4FE4S_FER_1"/>
    <property type="match status" value="1"/>
</dbReference>
<dbReference type="PROSITE" id="PS51379">
    <property type="entry name" value="4FE4S_FER_2"/>
    <property type="match status" value="1"/>
</dbReference>
<dbReference type="EMBL" id="FOKJ01000112">
    <property type="protein sequence ID" value="SFB60824.1"/>
    <property type="molecule type" value="Genomic_DNA"/>
</dbReference>
<protein>
    <recommendedName>
        <fullName evidence="4">4Fe-4S ferredoxin-type domain-containing protein</fullName>
    </recommendedName>
</protein>
<evidence type="ECO:0000313" key="6">
    <source>
        <dbReference type="EMBL" id="SFL38772.1"/>
    </source>
</evidence>
<dbReference type="InterPro" id="IPR017896">
    <property type="entry name" value="4Fe4S_Fe-S-bd"/>
</dbReference>
<evidence type="ECO:0000259" key="4">
    <source>
        <dbReference type="PROSITE" id="PS51379"/>
    </source>
</evidence>
<keyword evidence="2" id="KW-0408">Iron</keyword>
<evidence type="ECO:0000313" key="8">
    <source>
        <dbReference type="Proteomes" id="UP000199579"/>
    </source>
</evidence>
<sequence length="66" mass="6865">MAMAIDGYECTVCGDCKPVCPTGSIALQGGIYTIDAESCNECADVSDAPRCLGVCPVDFCIQPLDD</sequence>
<feature type="domain" description="4Fe-4S ferredoxin-type" evidence="4">
    <location>
        <begin position="1"/>
        <end position="30"/>
    </location>
</feature>
<reference evidence="6 8" key="1">
    <citation type="submission" date="2016-10" db="EMBL/GenBank/DDBJ databases">
        <authorList>
            <person name="de Groot N.N."/>
        </authorList>
    </citation>
    <scope>NUCLEOTIDE SEQUENCE [LARGE SCALE GENOMIC DNA]</scope>
    <source>
        <strain evidence="6 8">DSM 381</strain>
    </source>
</reference>
<dbReference type="GO" id="GO:0046872">
    <property type="term" value="F:metal ion binding"/>
    <property type="evidence" value="ECO:0007669"/>
    <property type="project" value="UniProtKB-KW"/>
</dbReference>
<dbReference type="InterPro" id="IPR017900">
    <property type="entry name" value="4Fe4S_Fe_S_CS"/>
</dbReference>
<keyword evidence="3" id="KW-0411">Iron-sulfur</keyword>
<keyword evidence="7" id="KW-1185">Reference proteome</keyword>
<accession>A0A1I4H8Y9</accession>
<organism evidence="6 8">
    <name type="scientific">Azotobacter beijerinckii</name>
    <dbReference type="NCBI Taxonomy" id="170623"/>
    <lineage>
        <taxon>Bacteria</taxon>
        <taxon>Pseudomonadati</taxon>
        <taxon>Pseudomonadota</taxon>
        <taxon>Gammaproteobacteria</taxon>
        <taxon>Pseudomonadales</taxon>
        <taxon>Pseudomonadaceae</taxon>
        <taxon>Azotobacter</taxon>
    </lineage>
</organism>
<evidence type="ECO:0000256" key="2">
    <source>
        <dbReference type="ARBA" id="ARBA00023004"/>
    </source>
</evidence>
<evidence type="ECO:0000313" key="7">
    <source>
        <dbReference type="Proteomes" id="UP000198861"/>
    </source>
</evidence>
<dbReference type="Proteomes" id="UP000198861">
    <property type="component" value="Unassembled WGS sequence"/>
</dbReference>
<dbReference type="Proteomes" id="UP000199579">
    <property type="component" value="Unassembled WGS sequence"/>
</dbReference>
<name>A0A1I4H8Y9_9GAMM</name>
<reference evidence="5 7" key="2">
    <citation type="submission" date="2016-10" db="EMBL/GenBank/DDBJ databases">
        <authorList>
            <person name="Varghese N."/>
            <person name="Submissions S."/>
        </authorList>
    </citation>
    <scope>NUCLEOTIDE SEQUENCE [LARGE SCALE GENOMIC DNA]</scope>
    <source>
        <strain evidence="5 7">DSM 282</strain>
    </source>
</reference>
<dbReference type="EMBL" id="FOSX01000110">
    <property type="protein sequence ID" value="SFL38772.1"/>
    <property type="molecule type" value="Genomic_DNA"/>
</dbReference>
<dbReference type="SUPFAM" id="SSF54862">
    <property type="entry name" value="4Fe-4S ferredoxins"/>
    <property type="match status" value="1"/>
</dbReference>